<organism evidence="6 7">
    <name type="scientific">Agarivorans aestuarii</name>
    <dbReference type="NCBI Taxonomy" id="1563703"/>
    <lineage>
        <taxon>Bacteria</taxon>
        <taxon>Pseudomonadati</taxon>
        <taxon>Pseudomonadota</taxon>
        <taxon>Gammaproteobacteria</taxon>
        <taxon>Alteromonadales</taxon>
        <taxon>Alteromonadaceae</taxon>
        <taxon>Agarivorans</taxon>
    </lineage>
</organism>
<evidence type="ECO:0000259" key="5">
    <source>
        <dbReference type="PROSITE" id="PS50931"/>
    </source>
</evidence>
<dbReference type="PANTHER" id="PTHR30537">
    <property type="entry name" value="HTH-TYPE TRANSCRIPTIONAL REGULATOR"/>
    <property type="match status" value="1"/>
</dbReference>
<comment type="caution">
    <text evidence="6">The sequence shown here is derived from an EMBL/GenBank/DDBJ whole genome shotgun (WGS) entry which is preliminary data.</text>
</comment>
<dbReference type="InterPro" id="IPR036390">
    <property type="entry name" value="WH_DNA-bd_sf"/>
</dbReference>
<proteinExistence type="inferred from homology"/>
<gene>
    <name evidence="6" type="ORF">SNR37_003733</name>
</gene>
<sequence length="313" mass="34925">MHNKLGCRQNINAELAPMDMAKLKIFVAVYRAKSFAVVAKQRDVAASSISRAIAGLEEDLGLRLFQRTTRTLRPTQAAERYFLRVEPLLEELDLAQQEALGETVQPSGLLRVSASSSFGQLVLAPLLGKFQQAYPKIQLDLDLSDSRVDLIAQQFDLVIRHGRLNDSSLVARKLVDVNYQLVASSTYLKHATKIRQPSDITQHNLLGFTYKDLNKQWLFSQGNTSHKLAIKPSISLSSAAAIKQCVNNDMGLALLADWTVREDLKSGKLVQVLSEWQVTGANSESAIWLVFPSRAFMPNKVAVFSEFLFEHLQ</sequence>
<evidence type="ECO:0000313" key="6">
    <source>
        <dbReference type="EMBL" id="MEE1674296.1"/>
    </source>
</evidence>
<keyword evidence="7" id="KW-1185">Reference proteome</keyword>
<dbReference type="Pfam" id="PF03466">
    <property type="entry name" value="LysR_substrate"/>
    <property type="match status" value="1"/>
</dbReference>
<name>A0ABU7G4Q0_9ALTE</name>
<dbReference type="PANTHER" id="PTHR30537:SF5">
    <property type="entry name" value="HTH-TYPE TRANSCRIPTIONAL ACTIVATOR TTDR-RELATED"/>
    <property type="match status" value="1"/>
</dbReference>
<dbReference type="Pfam" id="PF00126">
    <property type="entry name" value="HTH_1"/>
    <property type="match status" value="1"/>
</dbReference>
<dbReference type="Gene3D" id="1.10.10.10">
    <property type="entry name" value="Winged helix-like DNA-binding domain superfamily/Winged helix DNA-binding domain"/>
    <property type="match status" value="1"/>
</dbReference>
<keyword evidence="3" id="KW-0238">DNA-binding</keyword>
<keyword evidence="4" id="KW-0804">Transcription</keyword>
<feature type="domain" description="HTH lysR-type" evidence="5">
    <location>
        <begin position="18"/>
        <end position="75"/>
    </location>
</feature>
<protein>
    <submittedName>
        <fullName evidence="6">LysR substrate-binding domain-containing protein</fullName>
    </submittedName>
</protein>
<dbReference type="RefSeq" id="WP_329775446.1">
    <property type="nucleotide sequence ID" value="NZ_JAYDYW010000007.1"/>
</dbReference>
<accession>A0ABU7G4Q0</accession>
<dbReference type="SUPFAM" id="SSF46785">
    <property type="entry name" value="Winged helix' DNA-binding domain"/>
    <property type="match status" value="1"/>
</dbReference>
<keyword evidence="2" id="KW-0805">Transcription regulation</keyword>
<dbReference type="Proteomes" id="UP001310248">
    <property type="component" value="Unassembled WGS sequence"/>
</dbReference>
<dbReference type="InterPro" id="IPR058163">
    <property type="entry name" value="LysR-type_TF_proteobact-type"/>
</dbReference>
<evidence type="ECO:0000256" key="2">
    <source>
        <dbReference type="ARBA" id="ARBA00023015"/>
    </source>
</evidence>
<dbReference type="Gene3D" id="3.40.190.290">
    <property type="match status" value="1"/>
</dbReference>
<reference evidence="7" key="1">
    <citation type="submission" date="2023-07" db="EMBL/GenBank/DDBJ databases">
        <title>Draft genome sequence of Agarivorans aestuarii strain ZMCS4, a CAZymes producing bacteria isolated from the marine brown algae Clodostephus spongiosus.</title>
        <authorList>
            <person name="Lorente B."/>
            <person name="Cabral C."/>
            <person name="Frias J."/>
            <person name="Faria J."/>
            <person name="Toubarro D."/>
        </authorList>
    </citation>
    <scope>NUCLEOTIDE SEQUENCE [LARGE SCALE GENOMIC DNA]</scope>
    <source>
        <strain evidence="7">ZMCS4</strain>
    </source>
</reference>
<evidence type="ECO:0000313" key="7">
    <source>
        <dbReference type="Proteomes" id="UP001310248"/>
    </source>
</evidence>
<dbReference type="InterPro" id="IPR000847">
    <property type="entry name" value="LysR_HTH_N"/>
</dbReference>
<evidence type="ECO:0000256" key="1">
    <source>
        <dbReference type="ARBA" id="ARBA00009437"/>
    </source>
</evidence>
<comment type="similarity">
    <text evidence="1">Belongs to the LysR transcriptional regulatory family.</text>
</comment>
<dbReference type="InterPro" id="IPR005119">
    <property type="entry name" value="LysR_subst-bd"/>
</dbReference>
<dbReference type="PROSITE" id="PS50931">
    <property type="entry name" value="HTH_LYSR"/>
    <property type="match status" value="1"/>
</dbReference>
<dbReference type="EMBL" id="JAYDYW010000007">
    <property type="protein sequence ID" value="MEE1674296.1"/>
    <property type="molecule type" value="Genomic_DNA"/>
</dbReference>
<evidence type="ECO:0000256" key="3">
    <source>
        <dbReference type="ARBA" id="ARBA00023125"/>
    </source>
</evidence>
<dbReference type="SUPFAM" id="SSF53850">
    <property type="entry name" value="Periplasmic binding protein-like II"/>
    <property type="match status" value="1"/>
</dbReference>
<evidence type="ECO:0000256" key="4">
    <source>
        <dbReference type="ARBA" id="ARBA00023163"/>
    </source>
</evidence>
<dbReference type="InterPro" id="IPR036388">
    <property type="entry name" value="WH-like_DNA-bd_sf"/>
</dbReference>
<dbReference type="CDD" id="cd08422">
    <property type="entry name" value="PBP2_CrgA_like"/>
    <property type="match status" value="1"/>
</dbReference>